<evidence type="ECO:0000256" key="1">
    <source>
        <dbReference type="SAM" id="MobiDB-lite"/>
    </source>
</evidence>
<protein>
    <submittedName>
        <fullName evidence="2">Uncharacterized protein</fullName>
    </submittedName>
</protein>
<dbReference type="Proteomes" id="UP001311232">
    <property type="component" value="Unassembled WGS sequence"/>
</dbReference>
<feature type="region of interest" description="Disordered" evidence="1">
    <location>
        <begin position="1"/>
        <end position="29"/>
    </location>
</feature>
<sequence length="114" mass="12625">MSPALNGFNIKTLDPFTPSALPNRESDLPSPEDLCWLAGRLGRQRTCLQSLSSSAVFIRSCKTMVHNVGKIKPSELKLLPGSFSMNSDIRTPHQDLHPSSTLFFDLEQNQLIVS</sequence>
<gene>
    <name evidence="2" type="ORF">CRENBAI_023813</name>
</gene>
<comment type="caution">
    <text evidence="2">The sequence shown here is derived from an EMBL/GenBank/DDBJ whole genome shotgun (WGS) entry which is preliminary data.</text>
</comment>
<reference evidence="2 3" key="1">
    <citation type="submission" date="2021-06" db="EMBL/GenBank/DDBJ databases">
        <authorList>
            <person name="Palmer J.M."/>
        </authorList>
    </citation>
    <scope>NUCLEOTIDE SEQUENCE [LARGE SCALE GENOMIC DNA]</scope>
    <source>
        <strain evidence="2 3">MEX-2019</strain>
        <tissue evidence="2">Muscle</tissue>
    </source>
</reference>
<name>A0AAV9S9N2_9TELE</name>
<dbReference type="AlphaFoldDB" id="A0AAV9S9N2"/>
<evidence type="ECO:0000313" key="3">
    <source>
        <dbReference type="Proteomes" id="UP001311232"/>
    </source>
</evidence>
<accession>A0AAV9S9N2</accession>
<evidence type="ECO:0000313" key="2">
    <source>
        <dbReference type="EMBL" id="KAK5617981.1"/>
    </source>
</evidence>
<organism evidence="2 3">
    <name type="scientific">Crenichthys baileyi</name>
    <name type="common">White River springfish</name>
    <dbReference type="NCBI Taxonomy" id="28760"/>
    <lineage>
        <taxon>Eukaryota</taxon>
        <taxon>Metazoa</taxon>
        <taxon>Chordata</taxon>
        <taxon>Craniata</taxon>
        <taxon>Vertebrata</taxon>
        <taxon>Euteleostomi</taxon>
        <taxon>Actinopterygii</taxon>
        <taxon>Neopterygii</taxon>
        <taxon>Teleostei</taxon>
        <taxon>Neoteleostei</taxon>
        <taxon>Acanthomorphata</taxon>
        <taxon>Ovalentaria</taxon>
        <taxon>Atherinomorphae</taxon>
        <taxon>Cyprinodontiformes</taxon>
        <taxon>Goodeidae</taxon>
        <taxon>Crenichthys</taxon>
    </lineage>
</organism>
<dbReference type="EMBL" id="JAHHUM010000649">
    <property type="protein sequence ID" value="KAK5617981.1"/>
    <property type="molecule type" value="Genomic_DNA"/>
</dbReference>
<keyword evidence="3" id="KW-1185">Reference proteome</keyword>
<proteinExistence type="predicted"/>